<evidence type="ECO:0000256" key="1">
    <source>
        <dbReference type="ARBA" id="ARBA00023015"/>
    </source>
</evidence>
<dbReference type="InterPro" id="IPR036271">
    <property type="entry name" value="Tet_transcr_reg_TetR-rel_C_sf"/>
</dbReference>
<dbReference type="InterPro" id="IPR023772">
    <property type="entry name" value="DNA-bd_HTH_TetR-type_CS"/>
</dbReference>
<dbReference type="InParanoid" id="B4DC67"/>
<dbReference type="Gene3D" id="1.10.357.10">
    <property type="entry name" value="Tetracycline Repressor, domain 2"/>
    <property type="match status" value="1"/>
</dbReference>
<dbReference type="STRING" id="497964.CfE428DRAFT_6508"/>
<feature type="DNA-binding region" description="H-T-H motif" evidence="4">
    <location>
        <begin position="33"/>
        <end position="52"/>
    </location>
</feature>
<keyword evidence="3" id="KW-0804">Transcription</keyword>
<evidence type="ECO:0000256" key="3">
    <source>
        <dbReference type="ARBA" id="ARBA00023163"/>
    </source>
</evidence>
<dbReference type="PROSITE" id="PS50977">
    <property type="entry name" value="HTH_TETR_2"/>
    <property type="match status" value="1"/>
</dbReference>
<proteinExistence type="predicted"/>
<dbReference type="Proteomes" id="UP000005824">
    <property type="component" value="Unassembled WGS sequence"/>
</dbReference>
<dbReference type="SUPFAM" id="SSF48498">
    <property type="entry name" value="Tetracyclin repressor-like, C-terminal domain"/>
    <property type="match status" value="1"/>
</dbReference>
<evidence type="ECO:0000256" key="2">
    <source>
        <dbReference type="ARBA" id="ARBA00023125"/>
    </source>
</evidence>
<dbReference type="PANTHER" id="PTHR47506">
    <property type="entry name" value="TRANSCRIPTIONAL REGULATORY PROTEIN"/>
    <property type="match status" value="1"/>
</dbReference>
<dbReference type="PRINTS" id="PR00455">
    <property type="entry name" value="HTHTETR"/>
</dbReference>
<organism evidence="6 7">
    <name type="scientific">Chthoniobacter flavus Ellin428</name>
    <dbReference type="NCBI Taxonomy" id="497964"/>
    <lineage>
        <taxon>Bacteria</taxon>
        <taxon>Pseudomonadati</taxon>
        <taxon>Verrucomicrobiota</taxon>
        <taxon>Spartobacteria</taxon>
        <taxon>Chthoniobacterales</taxon>
        <taxon>Chthoniobacteraceae</taxon>
        <taxon>Chthoniobacter</taxon>
    </lineage>
</organism>
<gene>
    <name evidence="6" type="ORF">CfE428DRAFT_6508</name>
</gene>
<dbReference type="InterPro" id="IPR001647">
    <property type="entry name" value="HTH_TetR"/>
</dbReference>
<dbReference type="RefSeq" id="WP_006983825.1">
    <property type="nucleotide sequence ID" value="NZ_ABVL01000044.1"/>
</dbReference>
<sequence length="221" mass="24018">MSKRSSSSAVSTRSKLLDAGVELIRARGYNGTTVDDICTAAGVTKGGFFHYFESKEAVAEEAFTAFGEARTELFRTAPFREIADPLERIFARLDFEKSLIDSSAKTKGCMAGMLAQELALSRSEFRTACREYFDRVADDWAKDLAAAKAFYAPQASFDPRAVALFYLGIGQGSQILAKSFGNNEVRLANIEHFRTYLSCLLGVGTGSRAGQKRKASIGTGS</sequence>
<dbReference type="PROSITE" id="PS01081">
    <property type="entry name" value="HTH_TETR_1"/>
    <property type="match status" value="1"/>
</dbReference>
<keyword evidence="1" id="KW-0805">Transcription regulation</keyword>
<evidence type="ECO:0000256" key="4">
    <source>
        <dbReference type="PROSITE-ProRule" id="PRU00335"/>
    </source>
</evidence>
<reference evidence="6 7" key="1">
    <citation type="journal article" date="2011" name="J. Bacteriol.">
        <title>Genome sequence of Chthoniobacter flavus Ellin428, an aerobic heterotrophic soil bacterium.</title>
        <authorList>
            <person name="Kant R."/>
            <person name="van Passel M.W."/>
            <person name="Palva A."/>
            <person name="Lucas S."/>
            <person name="Lapidus A."/>
            <person name="Glavina Del Rio T."/>
            <person name="Dalin E."/>
            <person name="Tice H."/>
            <person name="Bruce D."/>
            <person name="Goodwin L."/>
            <person name="Pitluck S."/>
            <person name="Larimer F.W."/>
            <person name="Land M.L."/>
            <person name="Hauser L."/>
            <person name="Sangwan P."/>
            <person name="de Vos W.M."/>
            <person name="Janssen P.H."/>
            <person name="Smidt H."/>
        </authorList>
    </citation>
    <scope>NUCLEOTIDE SEQUENCE [LARGE SCALE GENOMIC DNA]</scope>
    <source>
        <strain evidence="6 7">Ellin428</strain>
    </source>
</reference>
<name>B4DC67_9BACT</name>
<evidence type="ECO:0000313" key="6">
    <source>
        <dbReference type="EMBL" id="EDY15989.1"/>
    </source>
</evidence>
<feature type="domain" description="HTH tetR-type" evidence="5">
    <location>
        <begin position="10"/>
        <end position="70"/>
    </location>
</feature>
<keyword evidence="7" id="KW-1185">Reference proteome</keyword>
<dbReference type="EMBL" id="ABVL01000044">
    <property type="protein sequence ID" value="EDY15989.1"/>
    <property type="molecule type" value="Genomic_DNA"/>
</dbReference>
<dbReference type="InterPro" id="IPR009057">
    <property type="entry name" value="Homeodomain-like_sf"/>
</dbReference>
<evidence type="ECO:0000259" key="5">
    <source>
        <dbReference type="PROSITE" id="PS50977"/>
    </source>
</evidence>
<accession>B4DC67</accession>
<evidence type="ECO:0000313" key="7">
    <source>
        <dbReference type="Proteomes" id="UP000005824"/>
    </source>
</evidence>
<dbReference type="SUPFAM" id="SSF46689">
    <property type="entry name" value="Homeodomain-like"/>
    <property type="match status" value="1"/>
</dbReference>
<dbReference type="GO" id="GO:0003677">
    <property type="term" value="F:DNA binding"/>
    <property type="evidence" value="ECO:0007669"/>
    <property type="project" value="UniProtKB-UniRule"/>
</dbReference>
<dbReference type="eggNOG" id="COG1309">
    <property type="taxonomic scope" value="Bacteria"/>
</dbReference>
<dbReference type="AlphaFoldDB" id="B4DC67"/>
<protein>
    <submittedName>
        <fullName evidence="6">Transcriptional regulator, TetR family</fullName>
    </submittedName>
</protein>
<keyword evidence="2 4" id="KW-0238">DNA-binding</keyword>
<comment type="caution">
    <text evidence="6">The sequence shown here is derived from an EMBL/GenBank/DDBJ whole genome shotgun (WGS) entry which is preliminary data.</text>
</comment>
<dbReference type="PANTHER" id="PTHR47506:SF1">
    <property type="entry name" value="HTH-TYPE TRANSCRIPTIONAL REGULATOR YJDC"/>
    <property type="match status" value="1"/>
</dbReference>
<dbReference type="Pfam" id="PF00440">
    <property type="entry name" value="TetR_N"/>
    <property type="match status" value="1"/>
</dbReference>